<protein>
    <submittedName>
        <fullName evidence="1">RluA family pseudouridine synthase</fullName>
        <ecNumber evidence="1">5.4.99.-</ecNumber>
    </submittedName>
</protein>
<sequence>MTDYRRKGEWLELPSGRMELSHEEQLANLSAASGIPAAFLQKLERDGGMERQAGKLRLRLFPRETAQLEGEYTDVQIVHEDDFCLVAMKPAGMPVHPSQPGQGGTLDHAVAYYYETTGQFCKLRHIHRLDNDTTGLVLYAKNDFAQQVLDHAMREKAIRRTYQAIAQGRLTPPAGIIDQPIGKDRHHSQRRRVSTSGAPARTRYRTVEQAKEAVLVELELETGRTHQIRVHLQFAGAPLVGDAMYGGSVKLFSRQALHGYKLEFAHPWSGEPMLLEVAMPEDMALLWSKLLAGTAP</sequence>
<comment type="caution">
    <text evidence="1">The sequence shown here is derived from an EMBL/GenBank/DDBJ whole genome shotgun (WGS) entry which is preliminary data.</text>
</comment>
<organism evidence="1 2">
    <name type="scientific">Paenibacillus mesotrionivorans</name>
    <dbReference type="NCBI Taxonomy" id="3160968"/>
    <lineage>
        <taxon>Bacteria</taxon>
        <taxon>Bacillati</taxon>
        <taxon>Bacillota</taxon>
        <taxon>Bacilli</taxon>
        <taxon>Bacillales</taxon>
        <taxon>Paenibacillaceae</taxon>
        <taxon>Paenibacillus</taxon>
    </lineage>
</organism>
<proteinExistence type="predicted"/>
<gene>
    <name evidence="1" type="ORF">ACI1P1_09275</name>
</gene>
<dbReference type="EC" id="5.4.99.-" evidence="1"/>
<evidence type="ECO:0000313" key="2">
    <source>
        <dbReference type="Proteomes" id="UP001631969"/>
    </source>
</evidence>
<reference evidence="1" key="1">
    <citation type="submission" date="2024-12" db="EMBL/GenBank/DDBJ databases">
        <authorList>
            <person name="Wu N."/>
        </authorList>
    </citation>
    <scope>NUCLEOTIDE SEQUENCE</scope>
    <source>
        <strain evidence="1">P15</strain>
    </source>
</reference>
<dbReference type="Proteomes" id="UP001631969">
    <property type="component" value="Unassembled WGS sequence"/>
</dbReference>
<accession>A0ACC7NVS9</accession>
<name>A0ACC7NVS9_9BACL</name>
<dbReference type="EMBL" id="JBJURJ010000005">
    <property type="protein sequence ID" value="MFM9328477.1"/>
    <property type="molecule type" value="Genomic_DNA"/>
</dbReference>
<keyword evidence="2" id="KW-1185">Reference proteome</keyword>
<evidence type="ECO:0000313" key="1">
    <source>
        <dbReference type="EMBL" id="MFM9328477.1"/>
    </source>
</evidence>
<keyword evidence="1" id="KW-0413">Isomerase</keyword>